<evidence type="ECO:0000313" key="1">
    <source>
        <dbReference type="EMBL" id="MBL6445995.1"/>
    </source>
</evidence>
<keyword evidence="2" id="KW-1185">Reference proteome</keyword>
<dbReference type="AlphaFoldDB" id="A0A937FX44"/>
<name>A0A937FX44_9BACT</name>
<dbReference type="RefSeq" id="WP_202855543.1">
    <property type="nucleotide sequence ID" value="NZ_JAEUGD010000021.1"/>
</dbReference>
<sequence>MQLEVSHTQNEMMKGTFEPWHSLLIFDVIYTHKLLGEAMCPWDTVGEMPDTFNEI</sequence>
<gene>
    <name evidence="1" type="ORF">JMN32_06725</name>
</gene>
<comment type="caution">
    <text evidence="1">The sequence shown here is derived from an EMBL/GenBank/DDBJ whole genome shotgun (WGS) entry which is preliminary data.</text>
</comment>
<accession>A0A937FX44</accession>
<protein>
    <submittedName>
        <fullName evidence="1">Uncharacterized protein</fullName>
    </submittedName>
</protein>
<organism evidence="1 2">
    <name type="scientific">Fulvivirga marina</name>
    <dbReference type="NCBI Taxonomy" id="2494733"/>
    <lineage>
        <taxon>Bacteria</taxon>
        <taxon>Pseudomonadati</taxon>
        <taxon>Bacteroidota</taxon>
        <taxon>Cytophagia</taxon>
        <taxon>Cytophagales</taxon>
        <taxon>Fulvivirgaceae</taxon>
        <taxon>Fulvivirga</taxon>
    </lineage>
</organism>
<dbReference type="Proteomes" id="UP000614216">
    <property type="component" value="Unassembled WGS sequence"/>
</dbReference>
<dbReference type="EMBL" id="JAEUGD010000021">
    <property type="protein sequence ID" value="MBL6445995.1"/>
    <property type="molecule type" value="Genomic_DNA"/>
</dbReference>
<reference evidence="1" key="1">
    <citation type="submission" date="2021-01" db="EMBL/GenBank/DDBJ databases">
        <title>Fulvivirga kasyanovii gen. nov., sp nov., a novel member of the phylum Bacteroidetes isolated from seawater in a mussel farm.</title>
        <authorList>
            <person name="Zhao L.-H."/>
            <person name="Wang Z.-J."/>
        </authorList>
    </citation>
    <scope>NUCLEOTIDE SEQUENCE</scope>
    <source>
        <strain evidence="1">29W222</strain>
    </source>
</reference>
<proteinExistence type="predicted"/>
<evidence type="ECO:0000313" key="2">
    <source>
        <dbReference type="Proteomes" id="UP000614216"/>
    </source>
</evidence>